<evidence type="ECO:0000256" key="1">
    <source>
        <dbReference type="SAM" id="MobiDB-lite"/>
    </source>
</evidence>
<evidence type="ECO:0000313" key="3">
    <source>
        <dbReference type="EMBL" id="OXT01916.1"/>
    </source>
</evidence>
<keyword evidence="2" id="KW-1133">Transmembrane helix</keyword>
<gene>
    <name evidence="3" type="ORF">B7H23_02940</name>
</gene>
<evidence type="ECO:0000256" key="2">
    <source>
        <dbReference type="SAM" id="Phobius"/>
    </source>
</evidence>
<feature type="transmembrane region" description="Helical" evidence="2">
    <location>
        <begin position="36"/>
        <end position="59"/>
    </location>
</feature>
<organism evidence="3 4">
    <name type="scientific">Notoacmeibacter marinus</name>
    <dbReference type="NCBI Taxonomy" id="1876515"/>
    <lineage>
        <taxon>Bacteria</taxon>
        <taxon>Pseudomonadati</taxon>
        <taxon>Pseudomonadota</taxon>
        <taxon>Alphaproteobacteria</taxon>
        <taxon>Hyphomicrobiales</taxon>
        <taxon>Notoacmeibacteraceae</taxon>
        <taxon>Notoacmeibacter</taxon>
    </lineage>
</organism>
<sequence>MSDVQLPDGAKTTELMRDRVGQAHRHSRRVRRVRDVLLFGAGAVLAFGILATVLATLAIPVPELDNNDLEDGRVVMGAPKVEGRNSADQPYSITAESALQSPDDLNRLELRNLSGELPFGSDNRVAFESDSGFYDAENQYLDFLSPLDLETTAGETAHVKEGRIDLLAGSFTSDKPVRLTTKTTTLTANSVRIDSRNRTALFKGAVQMRLVPNDVKPVTETVTTDPSSKEPDNG</sequence>
<keyword evidence="2" id="KW-0472">Membrane</keyword>
<comment type="caution">
    <text evidence="3">The sequence shown here is derived from an EMBL/GenBank/DDBJ whole genome shotgun (WGS) entry which is preliminary data.</text>
</comment>
<reference evidence="4" key="1">
    <citation type="journal article" date="2017" name="Int. J. Syst. Evol. Microbiol.">
        <title>Notoacmeibacter marinus gen. nov., sp. nov., isolated from the gut of a limpet and proposal of Notoacmeibacteraceae fam. nov. in the order Rhizobiales of the class Alphaproteobacteria.</title>
        <authorList>
            <person name="Huang Z."/>
            <person name="Guo F."/>
            <person name="Lai Q."/>
        </authorList>
    </citation>
    <scope>NUCLEOTIDE SEQUENCE [LARGE SCALE GENOMIC DNA]</scope>
    <source>
        <strain evidence="4">XMTR2A4</strain>
    </source>
</reference>
<keyword evidence="4" id="KW-1185">Reference proteome</keyword>
<evidence type="ECO:0008006" key="5">
    <source>
        <dbReference type="Google" id="ProtNLM"/>
    </source>
</evidence>
<accession>A0A231V2W9</accession>
<keyword evidence="2" id="KW-0812">Transmembrane</keyword>
<proteinExistence type="predicted"/>
<feature type="region of interest" description="Disordered" evidence="1">
    <location>
        <begin position="214"/>
        <end position="234"/>
    </location>
</feature>
<dbReference type="AlphaFoldDB" id="A0A231V2W9"/>
<protein>
    <recommendedName>
        <fullName evidence="5">LPS export ABC transporter periplasmic protein LptC</fullName>
    </recommendedName>
</protein>
<dbReference type="RefSeq" id="WP_094075884.1">
    <property type="nucleotide sequence ID" value="NZ_NBYO01000001.1"/>
</dbReference>
<dbReference type="Proteomes" id="UP000215405">
    <property type="component" value="Unassembled WGS sequence"/>
</dbReference>
<dbReference type="EMBL" id="NBYO01000001">
    <property type="protein sequence ID" value="OXT01916.1"/>
    <property type="molecule type" value="Genomic_DNA"/>
</dbReference>
<evidence type="ECO:0000313" key="4">
    <source>
        <dbReference type="Proteomes" id="UP000215405"/>
    </source>
</evidence>
<name>A0A231V2W9_9HYPH</name>